<accession>A0ABY5DH36</accession>
<dbReference type="EMBL" id="CP099837">
    <property type="protein sequence ID" value="USY22421.1"/>
    <property type="molecule type" value="Genomic_DNA"/>
</dbReference>
<evidence type="ECO:0000313" key="1">
    <source>
        <dbReference type="EMBL" id="USY22421.1"/>
    </source>
</evidence>
<organism evidence="1 2">
    <name type="scientific">Nocardiopsis exhalans</name>
    <dbReference type="NCBI Taxonomy" id="163604"/>
    <lineage>
        <taxon>Bacteria</taxon>
        <taxon>Bacillati</taxon>
        <taxon>Actinomycetota</taxon>
        <taxon>Actinomycetes</taxon>
        <taxon>Streptosporangiales</taxon>
        <taxon>Nocardiopsidaceae</taxon>
        <taxon>Nocardiopsis</taxon>
    </lineage>
</organism>
<name>A0ABY5DH36_9ACTN</name>
<evidence type="ECO:0000313" key="2">
    <source>
        <dbReference type="Proteomes" id="UP001055940"/>
    </source>
</evidence>
<protein>
    <submittedName>
        <fullName evidence="1">Uncharacterized protein</fullName>
    </submittedName>
</protein>
<reference evidence="1" key="1">
    <citation type="submission" date="2022-06" db="EMBL/GenBank/DDBJ databases">
        <authorList>
            <person name="Ping M."/>
        </authorList>
    </citation>
    <scope>NUCLEOTIDE SEQUENCE</scope>
    <source>
        <strain evidence="1">JCM11759T</strain>
    </source>
</reference>
<proteinExistence type="predicted"/>
<keyword evidence="2" id="KW-1185">Reference proteome</keyword>
<sequence length="134" mass="14110">MSLHSDGHVPACVFLLGREVGLDKGMLTIRDPALRRLAVDHLPSGVELGAVLVLPEPHAADEVSSSVKLEVLRPSGSAALSVNDTLDQEPVDSGAVWARTLRVVIDEVGLWTVSIRACSITATVTIAVGLEVPE</sequence>
<dbReference type="Proteomes" id="UP001055940">
    <property type="component" value="Chromosome"/>
</dbReference>
<dbReference type="RefSeq" id="WP_254421202.1">
    <property type="nucleotide sequence ID" value="NZ_BAAAJB010000067.1"/>
</dbReference>
<gene>
    <name evidence="1" type="ORF">NE857_12895</name>
</gene>